<name>A0A806K0Q6_9BACT</name>
<feature type="domain" description="Calcineurin-like phosphoesterase" evidence="1">
    <location>
        <begin position="11"/>
        <end position="208"/>
    </location>
</feature>
<evidence type="ECO:0000259" key="1">
    <source>
        <dbReference type="Pfam" id="PF00149"/>
    </source>
</evidence>
<accession>A0A806K0Q6</accession>
<evidence type="ECO:0000313" key="2">
    <source>
        <dbReference type="EMBL" id="AGS52943.1"/>
    </source>
</evidence>
<dbReference type="AlphaFoldDB" id="A0A806K0Q6"/>
<protein>
    <recommendedName>
        <fullName evidence="1">Calcineurin-like phosphoesterase domain-containing protein</fullName>
    </recommendedName>
</protein>
<sequence>MEQIKPQNFAFIILTDTHFTENGTWKYTAEAIAQICKRTEINGIIHLGDFTDGMVPKQKTIEYVNLILSDLKQNNVPVYTVLGNHDCNYFSKNPEIFTTQEMCELYLGNNEPNYYVDFSTQNLRFIFLDSYNNSEVLRYGFCEETLNFLANELRNLPENHKAVIFSHLPPMAILQAWVKEIRGEDEIMEILNSHSKRIIAFINGHSHCDLIYNGNFPIISINCAKCEYFLEHKPQNAKVPFRGLGEAIQESFDIMLIKQGTQQVNFTRFGAGQNRNIINGIAKRGE</sequence>
<dbReference type="EMBL" id="JQ844217">
    <property type="protein sequence ID" value="AGS52943.1"/>
    <property type="molecule type" value="Genomic_DNA"/>
</dbReference>
<dbReference type="PANTHER" id="PTHR43143">
    <property type="entry name" value="METALLOPHOSPHOESTERASE, CALCINEURIN SUPERFAMILY"/>
    <property type="match status" value="1"/>
</dbReference>
<dbReference type="InterPro" id="IPR004843">
    <property type="entry name" value="Calcineurin-like_PHP"/>
</dbReference>
<dbReference type="InterPro" id="IPR029052">
    <property type="entry name" value="Metallo-depent_PP-like"/>
</dbReference>
<dbReference type="InterPro" id="IPR051918">
    <property type="entry name" value="STPP_CPPED1"/>
</dbReference>
<dbReference type="GO" id="GO:0016787">
    <property type="term" value="F:hydrolase activity"/>
    <property type="evidence" value="ECO:0007669"/>
    <property type="project" value="InterPro"/>
</dbReference>
<proteinExistence type="predicted"/>
<dbReference type="Pfam" id="PF00149">
    <property type="entry name" value="Metallophos"/>
    <property type="match status" value="1"/>
</dbReference>
<organism evidence="2">
    <name type="scientific">uncultured bacterium contig00028</name>
    <dbReference type="NCBI Taxonomy" id="1181517"/>
    <lineage>
        <taxon>Bacteria</taxon>
        <taxon>environmental samples</taxon>
    </lineage>
</organism>
<dbReference type="PANTHER" id="PTHR43143:SF1">
    <property type="entry name" value="SERINE_THREONINE-PROTEIN PHOSPHATASE CPPED1"/>
    <property type="match status" value="1"/>
</dbReference>
<dbReference type="SUPFAM" id="SSF56300">
    <property type="entry name" value="Metallo-dependent phosphatases"/>
    <property type="match status" value="1"/>
</dbReference>
<dbReference type="Gene3D" id="3.60.21.10">
    <property type="match status" value="1"/>
</dbReference>
<reference evidence="2" key="1">
    <citation type="submission" date="2012-03" db="EMBL/GenBank/DDBJ databases">
        <title>Functional metagenomics reveals considerable lignocellulase gene clusters in the gut microbiome of a wood-feeding higher termite.</title>
        <authorList>
            <person name="Liu N."/>
        </authorList>
    </citation>
    <scope>NUCLEOTIDE SEQUENCE</scope>
</reference>